<gene>
    <name evidence="2" type="ORF">B0H16DRAFT_1477060</name>
</gene>
<protein>
    <recommendedName>
        <fullName evidence="1">Bacteriophage T5 Orf172 DNA-binding domain-containing protein</fullName>
    </recommendedName>
</protein>
<dbReference type="EMBL" id="JARKIB010000299">
    <property type="protein sequence ID" value="KAJ7715984.1"/>
    <property type="molecule type" value="Genomic_DNA"/>
</dbReference>
<dbReference type="Proteomes" id="UP001215598">
    <property type="component" value="Unassembled WGS sequence"/>
</dbReference>
<reference evidence="2" key="1">
    <citation type="submission" date="2023-03" db="EMBL/GenBank/DDBJ databases">
        <title>Massive genome expansion in bonnet fungi (Mycena s.s.) driven by repeated elements and novel gene families across ecological guilds.</title>
        <authorList>
            <consortium name="Lawrence Berkeley National Laboratory"/>
            <person name="Harder C.B."/>
            <person name="Miyauchi S."/>
            <person name="Viragh M."/>
            <person name="Kuo A."/>
            <person name="Thoen E."/>
            <person name="Andreopoulos B."/>
            <person name="Lu D."/>
            <person name="Skrede I."/>
            <person name="Drula E."/>
            <person name="Henrissat B."/>
            <person name="Morin E."/>
            <person name="Kohler A."/>
            <person name="Barry K."/>
            <person name="LaButti K."/>
            <person name="Morin E."/>
            <person name="Salamov A."/>
            <person name="Lipzen A."/>
            <person name="Mereny Z."/>
            <person name="Hegedus B."/>
            <person name="Baldrian P."/>
            <person name="Stursova M."/>
            <person name="Weitz H."/>
            <person name="Taylor A."/>
            <person name="Grigoriev I.V."/>
            <person name="Nagy L.G."/>
            <person name="Martin F."/>
            <person name="Kauserud H."/>
        </authorList>
    </citation>
    <scope>NUCLEOTIDE SEQUENCE</scope>
    <source>
        <strain evidence="2">CBHHK182m</strain>
    </source>
</reference>
<evidence type="ECO:0000259" key="1">
    <source>
        <dbReference type="Pfam" id="PF10544"/>
    </source>
</evidence>
<keyword evidence="3" id="KW-1185">Reference proteome</keyword>
<evidence type="ECO:0000313" key="3">
    <source>
        <dbReference type="Proteomes" id="UP001215598"/>
    </source>
</evidence>
<proteinExistence type="predicted"/>
<organism evidence="2 3">
    <name type="scientific">Mycena metata</name>
    <dbReference type="NCBI Taxonomy" id="1033252"/>
    <lineage>
        <taxon>Eukaryota</taxon>
        <taxon>Fungi</taxon>
        <taxon>Dikarya</taxon>
        <taxon>Basidiomycota</taxon>
        <taxon>Agaricomycotina</taxon>
        <taxon>Agaricomycetes</taxon>
        <taxon>Agaricomycetidae</taxon>
        <taxon>Agaricales</taxon>
        <taxon>Marasmiineae</taxon>
        <taxon>Mycenaceae</taxon>
        <taxon>Mycena</taxon>
    </lineage>
</organism>
<dbReference type="AlphaFoldDB" id="A0AAD7MGK5"/>
<dbReference type="InterPro" id="IPR018306">
    <property type="entry name" value="Phage_T5_Orf172_DNA-bd"/>
</dbReference>
<evidence type="ECO:0000313" key="2">
    <source>
        <dbReference type="EMBL" id="KAJ7715984.1"/>
    </source>
</evidence>
<accession>A0AAD7MGK5</accession>
<feature type="domain" description="Bacteriophage T5 Orf172 DNA-binding" evidence="1">
    <location>
        <begin position="87"/>
        <end position="173"/>
    </location>
</feature>
<comment type="caution">
    <text evidence="2">The sequence shown here is derived from an EMBL/GenBank/DDBJ whole genome shotgun (WGS) entry which is preliminary data.</text>
</comment>
<dbReference type="Pfam" id="PF10544">
    <property type="entry name" value="T5orf172"/>
    <property type="match status" value="1"/>
</dbReference>
<name>A0AAD7MGK5_9AGAR</name>
<sequence length="201" mass="23035">MTDAGGREKNPRASFTLCPPPQLPIFFDGSDRMAPGRTVGAFIAAAESHNHAKIPHLTDPYDDGPSYNYLVRRCRRSDVADLNRGVITQAQLDARTEYKWGETMRPIAERQREYRSCMQMYEIAWIRLYSTPVRKLSEGLVHAEFRISGLQAPDVLCSCGTVHREWFFLDPADGDTTDALEYVFGRWMVWMGHSNWDEEDL</sequence>